<gene>
    <name evidence="2" type="ORF">HY04_13165</name>
    <name evidence="3" type="ORF">NCTC13489_00948</name>
</gene>
<dbReference type="Proteomes" id="UP000028349">
    <property type="component" value="Unassembled WGS sequence"/>
</dbReference>
<dbReference type="Proteomes" id="UP000270036">
    <property type="component" value="Chromosome"/>
</dbReference>
<name>A0A3S4W3J5_9FLAO</name>
<evidence type="ECO:0008006" key="6">
    <source>
        <dbReference type="Google" id="ProtNLM"/>
    </source>
</evidence>
<proteinExistence type="predicted"/>
<keyword evidence="4" id="KW-1185">Reference proteome</keyword>
<dbReference type="EMBL" id="LR134441">
    <property type="protein sequence ID" value="VEH98389.1"/>
    <property type="molecule type" value="Genomic_DNA"/>
</dbReference>
<dbReference type="GO" id="GO:0004553">
    <property type="term" value="F:hydrolase activity, hydrolyzing O-glycosyl compounds"/>
    <property type="evidence" value="ECO:0007669"/>
    <property type="project" value="UniProtKB-ARBA"/>
</dbReference>
<dbReference type="OrthoDB" id="9814380at2"/>
<sequence>MKNKLIKIISLFSLSVLAISCQNLDRPELDADYPKDINAPGGPLKFYVAFDGTTNNPLMNAVDSVKAKFPNDNPLASMDGAKGKGVQGANYKYIKYSNANDFAQNAGSFTVSVWTKKSVMKTDHVFSMPAVDNYHWSGGSMFLLTEGSVAEPIVKFFVKDKTDEKWFEWVPWAPTGFVAGIFDGNWHHLAFVYNGSTSVMTLYVDGQPKTTSEWAGHGNVVLEPSKITGLKIGAGPQEFTPDEIASNGDDWLKNSWTGGIDQFRMYTTPLSAAEVQTLFTKKK</sequence>
<dbReference type="Pfam" id="PF13385">
    <property type="entry name" value="Laminin_G_3"/>
    <property type="match status" value="1"/>
</dbReference>
<evidence type="ECO:0000256" key="1">
    <source>
        <dbReference type="SAM" id="SignalP"/>
    </source>
</evidence>
<dbReference type="AlphaFoldDB" id="A0A3S4W3J5"/>
<dbReference type="RefSeq" id="WP_034720387.1">
    <property type="nucleotide sequence ID" value="NZ_FOIX01000003.1"/>
</dbReference>
<dbReference type="GO" id="GO:0005975">
    <property type="term" value="P:carbohydrate metabolic process"/>
    <property type="evidence" value="ECO:0007669"/>
    <property type="project" value="UniProtKB-ARBA"/>
</dbReference>
<keyword evidence="1" id="KW-0732">Signal</keyword>
<organism evidence="3 5">
    <name type="scientific">Kaistella antarctica</name>
    <dbReference type="NCBI Taxonomy" id="266748"/>
    <lineage>
        <taxon>Bacteria</taxon>
        <taxon>Pseudomonadati</taxon>
        <taxon>Bacteroidota</taxon>
        <taxon>Flavobacteriia</taxon>
        <taxon>Flavobacteriales</taxon>
        <taxon>Weeksellaceae</taxon>
        <taxon>Chryseobacterium group</taxon>
        <taxon>Kaistella</taxon>
    </lineage>
</organism>
<accession>A0A3S4W3J5</accession>
<feature type="signal peptide" evidence="1">
    <location>
        <begin position="1"/>
        <end position="18"/>
    </location>
</feature>
<evidence type="ECO:0000313" key="5">
    <source>
        <dbReference type="Proteomes" id="UP000270036"/>
    </source>
</evidence>
<dbReference type="Gene3D" id="2.60.120.200">
    <property type="match status" value="1"/>
</dbReference>
<dbReference type="EMBL" id="JPEP01000002">
    <property type="protein sequence ID" value="KEY19349.1"/>
    <property type="molecule type" value="Genomic_DNA"/>
</dbReference>
<dbReference type="SUPFAM" id="SSF49899">
    <property type="entry name" value="Concanavalin A-like lectins/glucanases"/>
    <property type="match status" value="1"/>
</dbReference>
<dbReference type="InterPro" id="IPR013320">
    <property type="entry name" value="ConA-like_dom_sf"/>
</dbReference>
<reference evidence="2 4" key="1">
    <citation type="submission" date="2014-07" db="EMBL/GenBank/DDBJ databases">
        <authorList>
            <person name="Pisani N.G."/>
            <person name="Newman J.D."/>
        </authorList>
    </citation>
    <scope>NUCLEOTIDE SEQUENCE [LARGE SCALE GENOMIC DNA]</scope>
    <source>
        <strain evidence="2 4">LMG 24720</strain>
    </source>
</reference>
<feature type="chain" id="PRO_5018677627" description="LamG domain-containing protein" evidence="1">
    <location>
        <begin position="19"/>
        <end position="283"/>
    </location>
</feature>
<evidence type="ECO:0000313" key="4">
    <source>
        <dbReference type="Proteomes" id="UP000028349"/>
    </source>
</evidence>
<reference evidence="3 5" key="2">
    <citation type="submission" date="2018-12" db="EMBL/GenBank/DDBJ databases">
        <authorList>
            <consortium name="Pathogen Informatics"/>
        </authorList>
    </citation>
    <scope>NUCLEOTIDE SEQUENCE [LARGE SCALE GENOMIC DNA]</scope>
    <source>
        <strain evidence="3 5">NCTC13489</strain>
    </source>
</reference>
<evidence type="ECO:0000313" key="2">
    <source>
        <dbReference type="EMBL" id="KEY19349.1"/>
    </source>
</evidence>
<dbReference type="PROSITE" id="PS51257">
    <property type="entry name" value="PROKAR_LIPOPROTEIN"/>
    <property type="match status" value="1"/>
</dbReference>
<dbReference type="KEGG" id="cant:NCTC13489_00948"/>
<protein>
    <recommendedName>
        <fullName evidence="6">LamG domain-containing protein</fullName>
    </recommendedName>
</protein>
<evidence type="ECO:0000313" key="3">
    <source>
        <dbReference type="EMBL" id="VEH98389.1"/>
    </source>
</evidence>
<dbReference type="STRING" id="266748.HY04_13165"/>